<dbReference type="Proteomes" id="UP000053352">
    <property type="component" value="Unassembled WGS sequence"/>
</dbReference>
<dbReference type="PANTHER" id="PTHR30108">
    <property type="entry name" value="3-OCTAPRENYL-4-HYDROXYBENZOATE CARBOXY-LYASE-RELATED"/>
    <property type="match status" value="1"/>
</dbReference>
<name>A0A0V8RRY3_PYROC</name>
<evidence type="ECO:0000259" key="2">
    <source>
        <dbReference type="Pfam" id="PF01977"/>
    </source>
</evidence>
<dbReference type="PANTHER" id="PTHR30108:SF17">
    <property type="entry name" value="FERULIC ACID DECARBOXYLASE 1"/>
    <property type="match status" value="1"/>
</dbReference>
<evidence type="ECO:0000259" key="4">
    <source>
        <dbReference type="Pfam" id="PF20696"/>
    </source>
</evidence>
<feature type="domain" description="3-octaprenyl-4-hydroxybenzoate carboxy-lyase-like N-terminal" evidence="3">
    <location>
        <begin position="11"/>
        <end position="88"/>
    </location>
</feature>
<comment type="similarity">
    <text evidence="1">Belongs to the UbiD family.</text>
</comment>
<evidence type="ECO:0000256" key="1">
    <source>
        <dbReference type="ARBA" id="ARBA00010021"/>
    </source>
</evidence>
<sequence>MPAARDLRELLALLEERGQLRRVRAELSPVLEIPEVLRRVMRRRGPALLFERVRGYPGWRVAGNLFGTLERIKLALGAERLEEIGERLTRALAGPPPMGLLEKLRGLREALDLARYAPRQARRAAFEDTVLEGGEASLERIPAFKTWPRDGGRYITFGQVYTVDPATGVTNIGVYRVMVRGPREAVVHWQLHKRGQQAYREAGERAWERLPVAVVVGSDPATMLAGVMPVPYPLDKLLFAGVMAGRGVEVYRLPSGVPVPASAELVIEGYVEPGREAPEGPFGDHWGYYDRPARRFPVLTVERIWLRRGPVYVGTVVGKPPMEDAAIGKAVERIFLPIVRLLLPEVVDMNLPEHGVFQGIGIVSIRKRYPGQAKKVMMALWGLGQMALTKILIVVDHDVDVHDLNQVLWAVAAHVDPQRDVVVVPGTHTDELDPAAPYPGYGSKLGIDATRKLLEENNGRPWPEEVEPDPETARKIDRIWSSLGIDAGG</sequence>
<proteinExistence type="inferred from homology"/>
<feature type="domain" description="3-octaprenyl-4-hydroxybenzoate carboxy-lyase-like Rift-related" evidence="2">
    <location>
        <begin position="123"/>
        <end position="320"/>
    </location>
</feature>
<keyword evidence="6" id="KW-1185">Reference proteome</keyword>
<dbReference type="InterPro" id="IPR002830">
    <property type="entry name" value="UbiD"/>
</dbReference>
<dbReference type="InterPro" id="IPR048304">
    <property type="entry name" value="UbiD_Rift_dom"/>
</dbReference>
<dbReference type="Pfam" id="PF20696">
    <property type="entry name" value="UbiD_C"/>
    <property type="match status" value="1"/>
</dbReference>
<gene>
    <name evidence="5" type="ORF">CF15_08145</name>
</gene>
<evidence type="ECO:0000313" key="5">
    <source>
        <dbReference type="EMBL" id="KSW10798.1"/>
    </source>
</evidence>
<dbReference type="InterPro" id="IPR049381">
    <property type="entry name" value="UbiD-like_C"/>
</dbReference>
<organism evidence="5 6">
    <name type="scientific">Pyrodictium occultum</name>
    <dbReference type="NCBI Taxonomy" id="2309"/>
    <lineage>
        <taxon>Archaea</taxon>
        <taxon>Thermoproteota</taxon>
        <taxon>Thermoprotei</taxon>
        <taxon>Desulfurococcales</taxon>
        <taxon>Pyrodictiaceae</taxon>
        <taxon>Pyrodictium</taxon>
    </lineage>
</organism>
<dbReference type="GO" id="GO:0016831">
    <property type="term" value="F:carboxy-lyase activity"/>
    <property type="evidence" value="ECO:0007669"/>
    <property type="project" value="InterPro"/>
</dbReference>
<reference evidence="5 6" key="1">
    <citation type="submission" date="2015-11" db="EMBL/GenBank/DDBJ databases">
        <title>Genome sequence of Pyrodictium occultum PL-19, a marine hyperthermophilic archaeon isolated from Volcano, Italy.</title>
        <authorList>
            <person name="Utturkar S."/>
            <person name="Huber H."/>
            <person name="Leptihn S."/>
            <person name="Brown S."/>
            <person name="Stetter K.O."/>
            <person name="Podar M."/>
        </authorList>
    </citation>
    <scope>NUCLEOTIDE SEQUENCE [LARGE SCALE GENOMIC DNA]</scope>
    <source>
        <strain evidence="5 6">PL-19</strain>
    </source>
</reference>
<dbReference type="RefSeq" id="WP_058371508.1">
    <property type="nucleotide sequence ID" value="NZ_LNTB01000002.1"/>
</dbReference>
<dbReference type="SUPFAM" id="SSF143968">
    <property type="entry name" value="UbiD C-terminal domain-like"/>
    <property type="match status" value="1"/>
</dbReference>
<dbReference type="EMBL" id="LNTB01000002">
    <property type="protein sequence ID" value="KSW10798.1"/>
    <property type="molecule type" value="Genomic_DNA"/>
</dbReference>
<dbReference type="SUPFAM" id="SSF50475">
    <property type="entry name" value="FMN-binding split barrel"/>
    <property type="match status" value="1"/>
</dbReference>
<dbReference type="Pfam" id="PF20695">
    <property type="entry name" value="UbiD_N"/>
    <property type="match status" value="1"/>
</dbReference>
<dbReference type="STRING" id="2309.CF15_08145"/>
<dbReference type="Pfam" id="PF01977">
    <property type="entry name" value="UbiD"/>
    <property type="match status" value="1"/>
</dbReference>
<dbReference type="NCBIfam" id="TIGR00148">
    <property type="entry name" value="UbiD family decarboxylase"/>
    <property type="match status" value="1"/>
</dbReference>
<dbReference type="GO" id="GO:0005737">
    <property type="term" value="C:cytoplasm"/>
    <property type="evidence" value="ECO:0007669"/>
    <property type="project" value="TreeGrafter"/>
</dbReference>
<dbReference type="Gene3D" id="3.40.1670.10">
    <property type="entry name" value="UbiD C-terminal domain-like"/>
    <property type="match status" value="1"/>
</dbReference>
<protein>
    <submittedName>
        <fullName evidence="5">Menaquinone biosynthesis decarboxylase</fullName>
    </submittedName>
</protein>
<dbReference type="InterPro" id="IPR049383">
    <property type="entry name" value="UbiD-like_N"/>
</dbReference>
<dbReference type="Gene3D" id="1.20.5.570">
    <property type="entry name" value="Single helix bin"/>
    <property type="match status" value="1"/>
</dbReference>
<dbReference type="OrthoDB" id="8480at2157"/>
<accession>A0A0V8RRY3</accession>
<feature type="domain" description="3-octaprenyl-4-hydroxybenzoate carboxy-lyase-like C-terminal" evidence="4">
    <location>
        <begin position="327"/>
        <end position="449"/>
    </location>
</feature>
<dbReference type="FunFam" id="3.40.1670.10:FF:000002">
    <property type="entry name" value="Menaquinone biosynthesis decarboxylase"/>
    <property type="match status" value="1"/>
</dbReference>
<comment type="caution">
    <text evidence="5">The sequence shown here is derived from an EMBL/GenBank/DDBJ whole genome shotgun (WGS) entry which is preliminary data.</text>
</comment>
<dbReference type="AlphaFoldDB" id="A0A0V8RRY3"/>
<evidence type="ECO:0000313" key="6">
    <source>
        <dbReference type="Proteomes" id="UP000053352"/>
    </source>
</evidence>
<evidence type="ECO:0000259" key="3">
    <source>
        <dbReference type="Pfam" id="PF20695"/>
    </source>
</evidence>